<dbReference type="EMBL" id="LMTZ01000124">
    <property type="protein sequence ID" value="KST64340.1"/>
    <property type="molecule type" value="Genomic_DNA"/>
</dbReference>
<evidence type="ECO:0000259" key="1">
    <source>
        <dbReference type="PROSITE" id="PS50046"/>
    </source>
</evidence>
<dbReference type="Gene3D" id="3.30.450.40">
    <property type="match status" value="1"/>
</dbReference>
<sequence length="176" mass="20326">MENLNQPERNRYIDVGLEKVLNQVNQRIERDELIIKTIKNLRELLQVDRVVLYYFYSQWHGQVIFESLSKDEYSILGSTGPDECFNNEYAAMYLQGRVRAINDIETESIHECHREFLQSLKVRANLVVPVLTVKKCLWGLLVAHHCQAVHCWSSSDIQGMKRGAEVLATSPYVSGN</sequence>
<dbReference type="InterPro" id="IPR003018">
    <property type="entry name" value="GAF"/>
</dbReference>
<dbReference type="SUPFAM" id="SSF55781">
    <property type="entry name" value="GAF domain-like"/>
    <property type="match status" value="1"/>
</dbReference>
<dbReference type="OrthoDB" id="516850at2"/>
<dbReference type="PROSITE" id="PS50046">
    <property type="entry name" value="PHYTOCHROME_2"/>
    <property type="match status" value="1"/>
</dbReference>
<reference evidence="2 4" key="1">
    <citation type="journal article" date="2015" name="Genome Announc.">
        <title>Draft Genome of the Euendolithic (true boring) Cyanobacterium Mastigocoleus testarum strain BC008.</title>
        <authorList>
            <person name="Guida B.S."/>
            <person name="Garcia-Pichel F."/>
        </authorList>
    </citation>
    <scope>NUCLEOTIDE SEQUENCE [LARGE SCALE GENOMIC DNA]</scope>
    <source>
        <strain evidence="2 4">BC008</strain>
    </source>
</reference>
<dbReference type="InterPro" id="IPR029016">
    <property type="entry name" value="GAF-like_dom_sf"/>
</dbReference>
<proteinExistence type="predicted"/>
<keyword evidence="4" id="KW-1185">Reference proteome</keyword>
<evidence type="ECO:0000313" key="2">
    <source>
        <dbReference type="EMBL" id="KST64340.1"/>
    </source>
</evidence>
<evidence type="ECO:0000313" key="4">
    <source>
        <dbReference type="Proteomes" id="UP000053372"/>
    </source>
</evidence>
<organism evidence="2 4">
    <name type="scientific">Mastigocoleus testarum BC008</name>
    <dbReference type="NCBI Taxonomy" id="371196"/>
    <lineage>
        <taxon>Bacteria</taxon>
        <taxon>Bacillati</taxon>
        <taxon>Cyanobacteriota</taxon>
        <taxon>Cyanophyceae</taxon>
        <taxon>Nostocales</taxon>
        <taxon>Hapalosiphonaceae</taxon>
        <taxon>Mastigocoleus</taxon>
    </lineage>
</organism>
<dbReference type="InterPro" id="IPR016132">
    <property type="entry name" value="Phyto_chromo_attachment"/>
</dbReference>
<dbReference type="EMBL" id="LMTZ01000123">
    <property type="protein sequence ID" value="KST64393.1"/>
    <property type="molecule type" value="Genomic_DNA"/>
</dbReference>
<comment type="caution">
    <text evidence="2">The sequence shown here is derived from an EMBL/GenBank/DDBJ whole genome shotgun (WGS) entry which is preliminary data.</text>
</comment>
<gene>
    <name evidence="2" type="ORF">BC008_17055</name>
    <name evidence="3" type="ORF">BC008_17340</name>
</gene>
<dbReference type="SMART" id="SM00065">
    <property type="entry name" value="GAF"/>
    <property type="match status" value="1"/>
</dbReference>
<accession>A0A0V7ZIF3</accession>
<dbReference type="Proteomes" id="UP000053372">
    <property type="component" value="Unassembled WGS sequence"/>
</dbReference>
<feature type="domain" description="Phytochrome chromophore attachment site" evidence="1">
    <location>
        <begin position="29"/>
        <end position="147"/>
    </location>
</feature>
<dbReference type="Pfam" id="PF01590">
    <property type="entry name" value="GAF"/>
    <property type="match status" value="1"/>
</dbReference>
<evidence type="ECO:0000313" key="3">
    <source>
        <dbReference type="EMBL" id="KST64393.1"/>
    </source>
</evidence>
<dbReference type="RefSeq" id="WP_027844928.1">
    <property type="nucleotide sequence ID" value="NZ_LMTZ01000123.1"/>
</dbReference>
<dbReference type="AlphaFoldDB" id="A0A0V7ZIF3"/>
<protein>
    <recommendedName>
        <fullName evidence="1">Phytochrome chromophore attachment site domain-containing protein</fullName>
    </recommendedName>
</protein>
<name>A0A0V7ZIF3_9CYAN</name>